<evidence type="ECO:0000313" key="3">
    <source>
        <dbReference type="EMBL" id="KAJ8599042.1"/>
    </source>
</evidence>
<dbReference type="Proteomes" id="UP001230188">
    <property type="component" value="Unassembled WGS sequence"/>
</dbReference>
<dbReference type="InterPro" id="IPR026057">
    <property type="entry name" value="TBL_C"/>
</dbReference>
<comment type="similarity">
    <text evidence="1">Belongs to the PC-esterase family. TBL subfamily.</text>
</comment>
<comment type="caution">
    <text evidence="3">The sequence shown here is derived from an EMBL/GenBank/DDBJ whole genome shotgun (WGS) entry which is preliminary data.</text>
</comment>
<keyword evidence="4" id="KW-1185">Reference proteome</keyword>
<dbReference type="InterPro" id="IPR029962">
    <property type="entry name" value="TBL"/>
</dbReference>
<dbReference type="PANTHER" id="PTHR32285">
    <property type="entry name" value="PROTEIN TRICHOME BIREFRINGENCE-LIKE 9-RELATED"/>
    <property type="match status" value="1"/>
</dbReference>
<organism evidence="3 4">
    <name type="scientific">Chrysophaeum taylorii</name>
    <dbReference type="NCBI Taxonomy" id="2483200"/>
    <lineage>
        <taxon>Eukaryota</taxon>
        <taxon>Sar</taxon>
        <taxon>Stramenopiles</taxon>
        <taxon>Ochrophyta</taxon>
        <taxon>Pelagophyceae</taxon>
        <taxon>Pelagomonadales</taxon>
        <taxon>Pelagomonadaceae</taxon>
        <taxon>Chrysophaeum</taxon>
    </lineage>
</organism>
<proteinExistence type="inferred from homology"/>
<feature type="domain" description="Trichome birefringence-like C-terminal" evidence="2">
    <location>
        <begin position="423"/>
        <end position="532"/>
    </location>
</feature>
<evidence type="ECO:0000313" key="4">
    <source>
        <dbReference type="Proteomes" id="UP001230188"/>
    </source>
</evidence>
<dbReference type="GO" id="GO:0016413">
    <property type="term" value="F:O-acetyltransferase activity"/>
    <property type="evidence" value="ECO:0007669"/>
    <property type="project" value="InterPro"/>
</dbReference>
<accession>A0AAD7U683</accession>
<evidence type="ECO:0000256" key="1">
    <source>
        <dbReference type="ARBA" id="ARBA00007727"/>
    </source>
</evidence>
<dbReference type="EMBL" id="JAQMWT010000594">
    <property type="protein sequence ID" value="KAJ8599042.1"/>
    <property type="molecule type" value="Genomic_DNA"/>
</dbReference>
<dbReference type="PANTHER" id="PTHR32285:SF48">
    <property type="entry name" value="PROTEIN TRICHOME BIREFRINGENCE-LIKE 19"/>
    <property type="match status" value="1"/>
</dbReference>
<name>A0AAD7U683_9STRA</name>
<evidence type="ECO:0000259" key="2">
    <source>
        <dbReference type="Pfam" id="PF13839"/>
    </source>
</evidence>
<reference evidence="3" key="1">
    <citation type="submission" date="2023-01" db="EMBL/GenBank/DDBJ databases">
        <title>Metagenome sequencing of chrysophaentin producing Chrysophaeum taylorii.</title>
        <authorList>
            <person name="Davison J."/>
            <person name="Bewley C."/>
        </authorList>
    </citation>
    <scope>NUCLEOTIDE SEQUENCE</scope>
    <source>
        <strain evidence="3">NIES-1699</strain>
    </source>
</reference>
<protein>
    <recommendedName>
        <fullName evidence="2">Trichome birefringence-like C-terminal domain-containing protein</fullName>
    </recommendedName>
</protein>
<dbReference type="Pfam" id="PF13839">
    <property type="entry name" value="PC-Esterase"/>
    <property type="match status" value="1"/>
</dbReference>
<gene>
    <name evidence="3" type="ORF">CTAYLR_007695</name>
</gene>
<dbReference type="AlphaFoldDB" id="A0AAD7U683"/>
<sequence length="542" mass="61180">MLLRALFRALRVELLHFTLIGKVKEPSLAAVALERLATRRELFGDNLGGKQLLEITNASFVELASLVRAAREALRDHGVPAYALTLLRNPVDYAVSVFNSCCGCTREQCRGDEHSATLRAFVRWITPNLQCTSLYHVWSCAPSASVGDCGTVFDRLREVMDHIGDAARLEDTLKTLVRFVVARKKGFAPSGGAGAPPPPPADLLPPREDLVEDRAKVHWLRQTDLAYEHLDALATSQAGDWDVYHRQAFEDLCLVKGTFVRGNRSQPYHLGSKQQAGAKAMCEDDTARAWVDWNWHPDDPACVVARSDIDVCAALRNRSVLFVGDSTSFQQWESLSFRAGFQGQTGMQQREARPKPAIVCGGARVAYIRNDLLTEMEGSADLRGCDFCWPFKYQLQNYDVLVFNRGIHVVDTLRLVDQTREFAKYILESKRAKGRQLLFWRTTVPGHADCGEHPSDVNPKVYTPRPHHRYKWDVVQGQNVHVALESFGPHLFHYIDAYYISNRRRDRHVSKSDCLHYCLPGPPDDWNDHLLTTLAELNGIRY</sequence>